<evidence type="ECO:0000313" key="13">
    <source>
        <dbReference type="Proteomes" id="UP000304928"/>
    </source>
</evidence>
<dbReference type="GO" id="GO:0016787">
    <property type="term" value="F:hydrolase activity"/>
    <property type="evidence" value="ECO:0007669"/>
    <property type="project" value="UniProtKB-KW"/>
</dbReference>
<proteinExistence type="inferred from homology"/>
<dbReference type="CDD" id="cd09876">
    <property type="entry name" value="PIN_Nob1-like"/>
    <property type="match status" value="1"/>
</dbReference>
<dbReference type="Pfam" id="PF08772">
    <property type="entry name" value="Zn_ribbon_NOB1"/>
    <property type="match status" value="1"/>
</dbReference>
<feature type="compositionally biased region" description="Gly residues" evidence="9">
    <location>
        <begin position="481"/>
        <end position="490"/>
    </location>
</feature>
<comment type="subcellular location">
    <subcellularLocation>
        <location evidence="7">Nucleus</location>
        <location evidence="7">Nucleolus</location>
    </subcellularLocation>
</comment>
<comment type="caution">
    <text evidence="12">The sequence shown here is derived from an EMBL/GenBank/DDBJ whole genome shotgun (WGS) entry which is preliminary data.</text>
</comment>
<dbReference type="GO" id="GO:0030490">
    <property type="term" value="P:maturation of SSU-rRNA"/>
    <property type="evidence" value="ECO:0007669"/>
    <property type="project" value="TreeGrafter"/>
</dbReference>
<feature type="region of interest" description="Disordered" evidence="9">
    <location>
        <begin position="468"/>
        <end position="497"/>
    </location>
</feature>
<evidence type="ECO:0000256" key="1">
    <source>
        <dbReference type="ARBA" id="ARBA00005858"/>
    </source>
</evidence>
<dbReference type="Proteomes" id="UP000304928">
    <property type="component" value="Unassembled WGS sequence"/>
</dbReference>
<dbReference type="InterPro" id="IPR039907">
    <property type="entry name" value="NOB1"/>
</dbReference>
<accession>A0A4S9AUJ8</accession>
<feature type="region of interest" description="Disordered" evidence="9">
    <location>
        <begin position="413"/>
        <end position="433"/>
    </location>
</feature>
<feature type="compositionally biased region" description="Polar residues" evidence="9">
    <location>
        <begin position="224"/>
        <end position="236"/>
    </location>
</feature>
<dbReference type="GO" id="GO:0004521">
    <property type="term" value="F:RNA endonuclease activity"/>
    <property type="evidence" value="ECO:0007669"/>
    <property type="project" value="UniProtKB-UniRule"/>
</dbReference>
<dbReference type="Gene3D" id="6.20.210.10">
    <property type="entry name" value="Nin one binding (NOB1), Zn-ribbon-like"/>
    <property type="match status" value="1"/>
</dbReference>
<comment type="function">
    <text evidence="7">Required for the synthesis of 40S ribosome subunits. Has a role in processing 20S pre-rRNA into the mature 18S rRNA, where it is required for cleavage at the 3' end of the mature 18S rRNA (D-site). Accompanies the 20S pre-rRNA from the nucleus to the cytoplasm.</text>
</comment>
<evidence type="ECO:0000256" key="5">
    <source>
        <dbReference type="ARBA" id="ARBA00022833"/>
    </source>
</evidence>
<keyword evidence="5 7" id="KW-0862">Zinc</keyword>
<dbReference type="GO" id="GO:0005737">
    <property type="term" value="C:cytoplasm"/>
    <property type="evidence" value="ECO:0007669"/>
    <property type="project" value="UniProtKB-ARBA"/>
</dbReference>
<dbReference type="FunFam" id="3.40.50.1010:FF:000020">
    <property type="entry name" value="20S-pre-rRNA D-site endonuclease NOB1"/>
    <property type="match status" value="1"/>
</dbReference>
<dbReference type="GO" id="GO:0046872">
    <property type="term" value="F:metal ion binding"/>
    <property type="evidence" value="ECO:0007669"/>
    <property type="project" value="UniProtKB-UniRule"/>
</dbReference>
<evidence type="ECO:0000256" key="9">
    <source>
        <dbReference type="SAM" id="MobiDB-lite"/>
    </source>
</evidence>
<keyword evidence="2" id="KW-0540">Nuclease</keyword>
<evidence type="ECO:0000259" key="11">
    <source>
        <dbReference type="Pfam" id="PF17146"/>
    </source>
</evidence>
<protein>
    <recommendedName>
        <fullName evidence="7">20S-pre-rRNA D-site endonuclease NOB1</fullName>
    </recommendedName>
</protein>
<sequence>MTILDDAFEIDTARVDDISLLTVLADQNNVLEMDKVELVLGNAPPGPDSSARFNVLALHMQGPWAKMNTTMESQKPVHTIVLDTGAIIRNNPTVSTLLAQSEQIVTVPAIISEIRDAATRTRVETQLMPFLTIRSPNPASIKFVTDFARRTGDLDVLSKPDIQIVALAYELECERNGGDWRLRKAPGQKGMNGKPPVKEEPKTEETETKQERGAEIKDGKSEATTEQAQESTDAVQQISEDLAQTKIEETEQTATQVEPTSDAQPAEATQPTESAPQEAAEDSGEDSDGGWITPSNLKKHQEKDLSGNTSSTGDPQSILQVATLTTDFAMQNVLLQINLNLLSPTMQRVKHLKTYILRCHACFCTTKEMSKQFCPRCGSPTLTRVACSTSSNGEFKLHLKKNMQWNTRGDRFSIPKPVHGSANGRVQGGGKGHWGNELILAEDQKEFTRHYEQEKRKKERDLMDEDYLPSILTGDRHRNGGGRMRVGGGRNVNSKKR</sequence>
<evidence type="ECO:0000256" key="4">
    <source>
        <dbReference type="ARBA" id="ARBA00022801"/>
    </source>
</evidence>
<dbReference type="Gene3D" id="3.40.50.1010">
    <property type="entry name" value="5'-nuclease"/>
    <property type="match status" value="1"/>
</dbReference>
<feature type="binding site" evidence="8">
    <location>
        <position position="362"/>
    </location>
    <ligand>
        <name>Zn(2+)</name>
        <dbReference type="ChEBI" id="CHEBI:29105"/>
    </ligand>
</feature>
<evidence type="ECO:0000313" key="12">
    <source>
        <dbReference type="EMBL" id="THW83631.1"/>
    </source>
</evidence>
<evidence type="ECO:0000256" key="6">
    <source>
        <dbReference type="ARBA" id="ARBA00023242"/>
    </source>
</evidence>
<feature type="binding site" evidence="8">
    <location>
        <position position="374"/>
    </location>
    <ligand>
        <name>Zn(2+)</name>
        <dbReference type="ChEBI" id="CHEBI:29105"/>
    </ligand>
</feature>
<keyword evidence="3 7" id="KW-0479">Metal-binding</keyword>
<evidence type="ECO:0000256" key="2">
    <source>
        <dbReference type="ARBA" id="ARBA00022722"/>
    </source>
</evidence>
<feature type="domain" description="Nin one binding (NOB1) Zn-ribbon-like" evidence="10">
    <location>
        <begin position="349"/>
        <end position="420"/>
    </location>
</feature>
<reference evidence="12 13" key="1">
    <citation type="submission" date="2018-10" db="EMBL/GenBank/DDBJ databases">
        <title>Fifty Aureobasidium pullulans genomes reveal a recombining polyextremotolerant generalist.</title>
        <authorList>
            <person name="Gostincar C."/>
            <person name="Turk M."/>
            <person name="Zajc J."/>
            <person name="Gunde-Cimerman N."/>
        </authorList>
    </citation>
    <scope>NUCLEOTIDE SEQUENCE [LARGE SCALE GENOMIC DNA]</scope>
    <source>
        <strain evidence="12 13">EXF-10507</strain>
    </source>
</reference>
<dbReference type="InterPro" id="IPR036283">
    <property type="entry name" value="NOB1_Zf-like_sf"/>
</dbReference>
<dbReference type="PANTHER" id="PTHR12814:SF2">
    <property type="entry name" value="RNA-BINDING PROTEIN NOB1"/>
    <property type="match status" value="1"/>
</dbReference>
<dbReference type="Pfam" id="PF17146">
    <property type="entry name" value="PIN_6"/>
    <property type="match status" value="1"/>
</dbReference>
<dbReference type="PANTHER" id="PTHR12814">
    <property type="entry name" value="RNA-BINDING PROTEIN NOB1"/>
    <property type="match status" value="1"/>
</dbReference>
<feature type="region of interest" description="Disordered" evidence="9">
    <location>
        <begin position="251"/>
        <end position="315"/>
    </location>
</feature>
<feature type="binding site" evidence="8">
    <location>
        <position position="359"/>
    </location>
    <ligand>
        <name>Zn(2+)</name>
        <dbReference type="ChEBI" id="CHEBI:29105"/>
    </ligand>
</feature>
<feature type="compositionally biased region" description="Basic and acidic residues" evidence="9">
    <location>
        <begin position="196"/>
        <end position="223"/>
    </location>
</feature>
<dbReference type="PIRSF" id="PIRSF037125">
    <property type="entry name" value="D-site_20S_pre-rRNA_nuclease"/>
    <property type="match status" value="1"/>
</dbReference>
<evidence type="ECO:0000259" key="10">
    <source>
        <dbReference type="Pfam" id="PF08772"/>
    </source>
</evidence>
<dbReference type="InterPro" id="IPR033411">
    <property type="entry name" value="Ribonuclease_PIN"/>
</dbReference>
<feature type="compositionally biased region" description="Polar residues" evidence="9">
    <location>
        <begin position="306"/>
        <end position="315"/>
    </location>
</feature>
<keyword evidence="4" id="KW-0378">Hydrolase</keyword>
<dbReference type="InterPro" id="IPR017117">
    <property type="entry name" value="Nob1_euk"/>
</dbReference>
<feature type="region of interest" description="Disordered" evidence="9">
    <location>
        <begin position="181"/>
        <end position="236"/>
    </location>
</feature>
<dbReference type="GO" id="GO:0030688">
    <property type="term" value="C:preribosome, small subunit precursor"/>
    <property type="evidence" value="ECO:0007669"/>
    <property type="project" value="TreeGrafter"/>
</dbReference>
<dbReference type="InterPro" id="IPR014881">
    <property type="entry name" value="NOB1_Zn-bd"/>
</dbReference>
<dbReference type="GO" id="GO:0005730">
    <property type="term" value="C:nucleolus"/>
    <property type="evidence" value="ECO:0007669"/>
    <property type="project" value="UniProtKB-SubCell"/>
</dbReference>
<organism evidence="12 13">
    <name type="scientific">Aureobasidium pullulans</name>
    <name type="common">Black yeast</name>
    <name type="synonym">Pullularia pullulans</name>
    <dbReference type="NCBI Taxonomy" id="5580"/>
    <lineage>
        <taxon>Eukaryota</taxon>
        <taxon>Fungi</taxon>
        <taxon>Dikarya</taxon>
        <taxon>Ascomycota</taxon>
        <taxon>Pezizomycotina</taxon>
        <taxon>Dothideomycetes</taxon>
        <taxon>Dothideomycetidae</taxon>
        <taxon>Dothideales</taxon>
        <taxon>Saccotheciaceae</taxon>
        <taxon>Aureobasidium</taxon>
    </lineage>
</organism>
<feature type="domain" description="Ribonuclease PIN" evidence="11">
    <location>
        <begin position="80"/>
        <end position="171"/>
    </location>
</feature>
<keyword evidence="6 7" id="KW-0539">Nucleus</keyword>
<name>A0A4S9AUJ8_AURPU</name>
<evidence type="ECO:0000256" key="7">
    <source>
        <dbReference type="PIRNR" id="PIRNR037125"/>
    </source>
</evidence>
<dbReference type="AlphaFoldDB" id="A0A4S9AUJ8"/>
<comment type="similarity">
    <text evidence="1 7">Belongs to the NOB1 family.</text>
</comment>
<feature type="binding site" evidence="8">
    <location>
        <position position="377"/>
    </location>
    <ligand>
        <name>Zn(2+)</name>
        <dbReference type="ChEBI" id="CHEBI:29105"/>
    </ligand>
</feature>
<feature type="compositionally biased region" description="Acidic residues" evidence="9">
    <location>
        <begin position="279"/>
        <end position="288"/>
    </location>
</feature>
<evidence type="ECO:0000256" key="8">
    <source>
        <dbReference type="PIRSR" id="PIRSR037125-1"/>
    </source>
</evidence>
<dbReference type="SUPFAM" id="SSF144206">
    <property type="entry name" value="NOB1 zinc finger-like"/>
    <property type="match status" value="1"/>
</dbReference>
<feature type="compositionally biased region" description="Polar residues" evidence="9">
    <location>
        <begin position="252"/>
        <end position="275"/>
    </location>
</feature>
<dbReference type="EMBL" id="QZAR01000267">
    <property type="protein sequence ID" value="THW83631.1"/>
    <property type="molecule type" value="Genomic_DNA"/>
</dbReference>
<evidence type="ECO:0000256" key="3">
    <source>
        <dbReference type="ARBA" id="ARBA00022723"/>
    </source>
</evidence>
<gene>
    <name evidence="12" type="ORF">D6D15_09442</name>
</gene>